<proteinExistence type="predicted"/>
<organism evidence="1 2">
    <name type="scientific">Aspergillus pseudodeflectus</name>
    <dbReference type="NCBI Taxonomy" id="176178"/>
    <lineage>
        <taxon>Eukaryota</taxon>
        <taxon>Fungi</taxon>
        <taxon>Dikarya</taxon>
        <taxon>Ascomycota</taxon>
        <taxon>Pezizomycotina</taxon>
        <taxon>Eurotiomycetes</taxon>
        <taxon>Eurotiomycetidae</taxon>
        <taxon>Eurotiales</taxon>
        <taxon>Aspergillaceae</taxon>
        <taxon>Aspergillus</taxon>
        <taxon>Aspergillus subgen. Nidulantes</taxon>
    </lineage>
</organism>
<dbReference type="EMBL" id="JBFXLR010000027">
    <property type="protein sequence ID" value="KAL2848041.1"/>
    <property type="molecule type" value="Genomic_DNA"/>
</dbReference>
<evidence type="ECO:0000313" key="2">
    <source>
        <dbReference type="Proteomes" id="UP001610444"/>
    </source>
</evidence>
<comment type="caution">
    <text evidence="1">The sequence shown here is derived from an EMBL/GenBank/DDBJ whole genome shotgun (WGS) entry which is preliminary data.</text>
</comment>
<accession>A0ABR4K6W9</accession>
<dbReference type="RefSeq" id="XP_070898086.1">
    <property type="nucleotide sequence ID" value="XM_071035868.1"/>
</dbReference>
<keyword evidence="2" id="KW-1185">Reference proteome</keyword>
<protein>
    <submittedName>
        <fullName evidence="1">Uncharacterized protein</fullName>
    </submittedName>
</protein>
<name>A0ABR4K6W9_9EURO</name>
<sequence length="66" mass="7189">MQSASRETVHGNKAQTVLIVNIGIISGLNPFCIFVQGTYRPGSPSQYPGLFLHPLSVNKSKEDMTI</sequence>
<dbReference type="Proteomes" id="UP001610444">
    <property type="component" value="Unassembled WGS sequence"/>
</dbReference>
<reference evidence="1 2" key="1">
    <citation type="submission" date="2024-07" db="EMBL/GenBank/DDBJ databases">
        <title>Section-level genome sequencing and comparative genomics of Aspergillus sections Usti and Cavernicolus.</title>
        <authorList>
            <consortium name="Lawrence Berkeley National Laboratory"/>
            <person name="Nybo J.L."/>
            <person name="Vesth T.C."/>
            <person name="Theobald S."/>
            <person name="Frisvad J.C."/>
            <person name="Larsen T.O."/>
            <person name="Kjaerboelling I."/>
            <person name="Rothschild-Mancinelli K."/>
            <person name="Lyhne E.K."/>
            <person name="Kogle M.E."/>
            <person name="Barry K."/>
            <person name="Clum A."/>
            <person name="Na H."/>
            <person name="Ledsgaard L."/>
            <person name="Lin J."/>
            <person name="Lipzen A."/>
            <person name="Kuo A."/>
            <person name="Riley R."/>
            <person name="Mondo S."/>
            <person name="LaButti K."/>
            <person name="Haridas S."/>
            <person name="Pangalinan J."/>
            <person name="Salamov A.A."/>
            <person name="Simmons B.A."/>
            <person name="Magnuson J.K."/>
            <person name="Chen J."/>
            <person name="Drula E."/>
            <person name="Henrissat B."/>
            <person name="Wiebenga A."/>
            <person name="Lubbers R.J."/>
            <person name="Gomes A.C."/>
            <person name="Macurrencykelacurrency M.R."/>
            <person name="Stajich J."/>
            <person name="Grigoriev I.V."/>
            <person name="Mortensen U.H."/>
            <person name="De vries R.P."/>
            <person name="Baker S.E."/>
            <person name="Andersen M.R."/>
        </authorList>
    </citation>
    <scope>NUCLEOTIDE SEQUENCE [LARGE SCALE GENOMIC DNA]</scope>
    <source>
        <strain evidence="1 2">CBS 756.74</strain>
    </source>
</reference>
<gene>
    <name evidence="1" type="ORF">BJX68DRAFT_108129</name>
</gene>
<evidence type="ECO:0000313" key="1">
    <source>
        <dbReference type="EMBL" id="KAL2848041.1"/>
    </source>
</evidence>
<dbReference type="GeneID" id="98151032"/>